<protein>
    <submittedName>
        <fullName evidence="4">TetR family transcriptional regulator</fullName>
    </submittedName>
</protein>
<dbReference type="InterPro" id="IPR009057">
    <property type="entry name" value="Homeodomain-like_sf"/>
</dbReference>
<dbReference type="PROSITE" id="PS50977">
    <property type="entry name" value="HTH_TETR_2"/>
    <property type="match status" value="1"/>
</dbReference>
<reference evidence="4" key="1">
    <citation type="submission" date="2022-09" db="EMBL/GenBank/DDBJ databases">
        <title>Aureispira anguillicida sp. nov., isolated from Leptocephalus of Japanese eel Anguilla japonica.</title>
        <authorList>
            <person name="Yuasa K."/>
            <person name="Mekata T."/>
            <person name="Ikunari K."/>
        </authorList>
    </citation>
    <scope>NUCLEOTIDE SEQUENCE</scope>
    <source>
        <strain evidence="4">EL160426</strain>
    </source>
</reference>
<dbReference type="GO" id="GO:0003677">
    <property type="term" value="F:DNA binding"/>
    <property type="evidence" value="ECO:0007669"/>
    <property type="project" value="UniProtKB-UniRule"/>
</dbReference>
<feature type="DNA-binding region" description="H-T-H motif" evidence="2">
    <location>
        <begin position="24"/>
        <end position="43"/>
    </location>
</feature>
<accession>A0A915YAX3</accession>
<dbReference type="PRINTS" id="PR00455">
    <property type="entry name" value="HTHTETR"/>
</dbReference>
<name>A0A915YAX3_9BACT</name>
<dbReference type="AlphaFoldDB" id="A0A915YAX3"/>
<evidence type="ECO:0000256" key="1">
    <source>
        <dbReference type="ARBA" id="ARBA00023125"/>
    </source>
</evidence>
<feature type="domain" description="HTH tetR-type" evidence="3">
    <location>
        <begin position="1"/>
        <end position="61"/>
    </location>
</feature>
<dbReference type="SUPFAM" id="SSF48498">
    <property type="entry name" value="Tetracyclin repressor-like, C-terminal domain"/>
    <property type="match status" value="1"/>
</dbReference>
<dbReference type="PANTHER" id="PTHR43479">
    <property type="entry name" value="ACREF/ENVCD OPERON REPRESSOR-RELATED"/>
    <property type="match status" value="1"/>
</dbReference>
<dbReference type="Pfam" id="PF00440">
    <property type="entry name" value="TetR_N"/>
    <property type="match status" value="1"/>
</dbReference>
<dbReference type="EMBL" id="AP026867">
    <property type="protein sequence ID" value="BDS09450.1"/>
    <property type="molecule type" value="Genomic_DNA"/>
</dbReference>
<keyword evidence="1 2" id="KW-0238">DNA-binding</keyword>
<dbReference type="InterPro" id="IPR036271">
    <property type="entry name" value="Tet_transcr_reg_TetR-rel_C_sf"/>
</dbReference>
<evidence type="ECO:0000313" key="5">
    <source>
        <dbReference type="Proteomes" id="UP001060919"/>
    </source>
</evidence>
<evidence type="ECO:0000259" key="3">
    <source>
        <dbReference type="PROSITE" id="PS50977"/>
    </source>
</evidence>
<evidence type="ECO:0000256" key="2">
    <source>
        <dbReference type="PROSITE-ProRule" id="PRU00335"/>
    </source>
</evidence>
<sequence>MTKKEKIIHTALTLFAKHGYTETSISKIAKEAGVSKGLTYTHFENKEDLLKAVVTETLVSMTTGLIQVEELNLKHFLSYYFELLKAQKERIRFCVLLVIHPETPSVIKELLAQQQTELLQVLTHLLSPFSSDNSSLEAQMLLATLDGITLEYITNSDEAVLEKMEAYLMHKY</sequence>
<gene>
    <name evidence="4" type="ORF">AsAng_0001480</name>
</gene>
<dbReference type="Gene3D" id="1.10.357.10">
    <property type="entry name" value="Tetracycline Repressor, domain 2"/>
    <property type="match status" value="1"/>
</dbReference>
<dbReference type="InterPro" id="IPR001647">
    <property type="entry name" value="HTH_TetR"/>
</dbReference>
<dbReference type="InterPro" id="IPR050624">
    <property type="entry name" value="HTH-type_Tx_Regulator"/>
</dbReference>
<dbReference type="RefSeq" id="WP_264790842.1">
    <property type="nucleotide sequence ID" value="NZ_AP026867.1"/>
</dbReference>
<proteinExistence type="predicted"/>
<dbReference type="SUPFAM" id="SSF46689">
    <property type="entry name" value="Homeodomain-like"/>
    <property type="match status" value="1"/>
</dbReference>
<dbReference type="KEGG" id="aup:AsAng_0001480"/>
<organism evidence="4 5">
    <name type="scientific">Aureispira anguillae</name>
    <dbReference type="NCBI Taxonomy" id="2864201"/>
    <lineage>
        <taxon>Bacteria</taxon>
        <taxon>Pseudomonadati</taxon>
        <taxon>Bacteroidota</taxon>
        <taxon>Saprospiria</taxon>
        <taxon>Saprospirales</taxon>
        <taxon>Saprospiraceae</taxon>
        <taxon>Aureispira</taxon>
    </lineage>
</organism>
<dbReference type="PANTHER" id="PTHR43479:SF11">
    <property type="entry name" value="ACREF_ENVCD OPERON REPRESSOR-RELATED"/>
    <property type="match status" value="1"/>
</dbReference>
<keyword evidence="5" id="KW-1185">Reference proteome</keyword>
<evidence type="ECO:0000313" key="4">
    <source>
        <dbReference type="EMBL" id="BDS09450.1"/>
    </source>
</evidence>
<dbReference type="Proteomes" id="UP001060919">
    <property type="component" value="Chromosome"/>
</dbReference>